<sequence length="103" mass="11458">MRSACEARVRRTHLDKKAQCHNGIQNGKRCSGASKRCAQGPDLAVPADIFRPTGRRWPEWRRAFTFAIAIARRLPWLAYENGDSANSGGISRALRRSGIVDPP</sequence>
<evidence type="ECO:0000313" key="3">
    <source>
        <dbReference type="Proteomes" id="UP001319874"/>
    </source>
</evidence>
<feature type="region of interest" description="Disordered" evidence="1">
    <location>
        <begin position="83"/>
        <end position="103"/>
    </location>
</feature>
<reference evidence="2 3" key="1">
    <citation type="journal article" date="2022" name="Front. Microbiol.">
        <title>Identification and characterization of a novel class of self-sufficient cytochrome P450 hydroxylase involved in cyclohexanecarboxylate degradation in Paraburkholderia terrae strain KU-64.</title>
        <authorList>
            <person name="Yamamoto T."/>
            <person name="Hasegawa Y."/>
            <person name="Iwaki H."/>
        </authorList>
    </citation>
    <scope>NUCLEOTIDE SEQUENCE [LARGE SCALE GENOMIC DNA]</scope>
    <source>
        <strain evidence="2 3">KU-64</strain>
    </source>
</reference>
<keyword evidence="3" id="KW-1185">Reference proteome</keyword>
<gene>
    <name evidence="2" type="ORF">PTKU64_34570</name>
</gene>
<proteinExistence type="predicted"/>
<protein>
    <submittedName>
        <fullName evidence="2">Uncharacterized protein</fullName>
    </submittedName>
</protein>
<organism evidence="2 3">
    <name type="scientific">Paraburkholderia terrae</name>
    <dbReference type="NCBI Taxonomy" id="311230"/>
    <lineage>
        <taxon>Bacteria</taxon>
        <taxon>Pseudomonadati</taxon>
        <taxon>Pseudomonadota</taxon>
        <taxon>Betaproteobacteria</taxon>
        <taxon>Burkholderiales</taxon>
        <taxon>Burkholderiaceae</taxon>
        <taxon>Paraburkholderia</taxon>
    </lineage>
</organism>
<name>A0ABM7TZE5_9BURK</name>
<accession>A0ABM7TZE5</accession>
<evidence type="ECO:0000256" key="1">
    <source>
        <dbReference type="SAM" id="MobiDB-lite"/>
    </source>
</evidence>
<dbReference type="Proteomes" id="UP001319874">
    <property type="component" value="Chromosome 2"/>
</dbReference>
<dbReference type="EMBL" id="AP024956">
    <property type="protein sequence ID" value="BCZ79782.1"/>
    <property type="molecule type" value="Genomic_DNA"/>
</dbReference>
<evidence type="ECO:0000313" key="2">
    <source>
        <dbReference type="EMBL" id="BCZ79782.1"/>
    </source>
</evidence>